<reference evidence="2 3" key="1">
    <citation type="journal article" date="2021" name="Sci. Rep.">
        <title>Genome sequencing of the multicellular alga Astrephomene provides insights into convergent evolution of germ-soma differentiation.</title>
        <authorList>
            <person name="Yamashita S."/>
            <person name="Yamamoto K."/>
            <person name="Matsuzaki R."/>
            <person name="Suzuki S."/>
            <person name="Yamaguchi H."/>
            <person name="Hirooka S."/>
            <person name="Minakuchi Y."/>
            <person name="Miyagishima S."/>
            <person name="Kawachi M."/>
            <person name="Toyoda A."/>
            <person name="Nozaki H."/>
        </authorList>
    </citation>
    <scope>NUCLEOTIDE SEQUENCE [LARGE SCALE GENOMIC DNA]</scope>
    <source>
        <strain evidence="2 3">NIES-4017</strain>
    </source>
</reference>
<keyword evidence="3" id="KW-1185">Reference proteome</keyword>
<dbReference type="Proteomes" id="UP001054857">
    <property type="component" value="Unassembled WGS sequence"/>
</dbReference>
<gene>
    <name evidence="2" type="ORF">Agub_g15909</name>
</gene>
<comment type="subcellular location">
    <subcellularLocation>
        <location evidence="1">Cytoplasm</location>
        <location evidence="1">Cytoskeleton</location>
        <location evidence="1">Cilium axoneme</location>
    </subcellularLocation>
</comment>
<dbReference type="GO" id="GO:0005930">
    <property type="term" value="C:axoneme"/>
    <property type="evidence" value="ECO:0007669"/>
    <property type="project" value="UniProtKB-SubCell"/>
</dbReference>
<accession>A0AAD3E401</accession>
<proteinExistence type="predicted"/>
<dbReference type="Gene3D" id="3.80.10.10">
    <property type="entry name" value="Ribonuclease Inhibitor"/>
    <property type="match status" value="1"/>
</dbReference>
<sequence length="711" mass="76327">MATTSNLTGRAKQGSNIIAVISELESSALDAMIDYWARSYCLSAVRLACRALRKAVDSSVRELSLQVRLADLEVLNAGLLPSLARWPRCSTVKFDYAAAHDELDAAEALAIFASPFIGLPLEARRRITHISIHELEIEKPSMDPDDEEPEMECCCVPDSPAVVALLAYWLPGLREVNLAHLYSLSYKSLHLLVMYEGLASLPYLERLSLPNTRTLKCIEALAMEGGGAGCSSGSGGTLTSLHVNCCPDYVDLGFNAGAGSGLAHLGSLQQLELQYVVFDTINTAAEAEDEEHSDHCWAMGQLLRSLPASLQSLRFSGCRMSEDLPNGTSNSDQLDATIRLAAGRVTSVELTDWQGSTALVDFAAMLRHGLLRSLVTWQQEKWRQQQQQEDQQPLLGCLRAASIGVSSFVPHLLSGDRGEQGEADDGEEQGEDLRMLLRRFERVEVKDLHLQPGTCLEAVRQAVELLGEPESLQLDISTRWPGGSDGNGNSHTLCINVSGTGAHALCEQQQQQPTKPQQLPGAAELLQSALLRMTAGATALGTAVPEAAATNEGRGQTGYDSELLLLQGPSFALLTQGPAVLQEWLRLVDKRATVTAGSGKCICACYALPFASSLVVHCMKGKAAAVAAAASALLEVAGVTPGSARVLSLKPATRGNVPRGLFLCSLQRVVQEAWDAAAPQPGEAGGNIGWRRLEWLLGLREGLGMPPIVWL</sequence>
<name>A0AAD3E401_9CHLO</name>
<dbReference type="SUPFAM" id="SSF52047">
    <property type="entry name" value="RNI-like"/>
    <property type="match status" value="1"/>
</dbReference>
<organism evidence="2 3">
    <name type="scientific">Astrephomene gubernaculifera</name>
    <dbReference type="NCBI Taxonomy" id="47775"/>
    <lineage>
        <taxon>Eukaryota</taxon>
        <taxon>Viridiplantae</taxon>
        <taxon>Chlorophyta</taxon>
        <taxon>core chlorophytes</taxon>
        <taxon>Chlorophyceae</taxon>
        <taxon>CS clade</taxon>
        <taxon>Chlamydomonadales</taxon>
        <taxon>Astrephomenaceae</taxon>
        <taxon>Astrephomene</taxon>
    </lineage>
</organism>
<dbReference type="EMBL" id="BMAR01000103">
    <property type="protein sequence ID" value="GFR53204.1"/>
    <property type="molecule type" value="Genomic_DNA"/>
</dbReference>
<protein>
    <submittedName>
        <fullName evidence="2">Uncharacterized protein</fullName>
    </submittedName>
</protein>
<evidence type="ECO:0000256" key="1">
    <source>
        <dbReference type="ARBA" id="ARBA00004430"/>
    </source>
</evidence>
<dbReference type="InterPro" id="IPR032675">
    <property type="entry name" value="LRR_dom_sf"/>
</dbReference>
<evidence type="ECO:0000313" key="2">
    <source>
        <dbReference type="EMBL" id="GFR53204.1"/>
    </source>
</evidence>
<evidence type="ECO:0000313" key="3">
    <source>
        <dbReference type="Proteomes" id="UP001054857"/>
    </source>
</evidence>
<comment type="caution">
    <text evidence="2">The sequence shown here is derived from an EMBL/GenBank/DDBJ whole genome shotgun (WGS) entry which is preliminary data.</text>
</comment>
<dbReference type="AlphaFoldDB" id="A0AAD3E401"/>